<name>A0A369J2T4_HYPMA</name>
<sequence length="933" mass="105553">MWVLATAHYPQFTPNLTTSHHLLTFTLSYISFFSTHIPAMAFANARNVQVYGSNFTDVGGDMNVYRPEGDIVFNNVELGLQQLMKIACPGAAFDSHDRCPPPECYPGTRRDVLNDISAWIESRELNPIIWLHGPAGAGKSAVAQTICEKYAEQGLLAASFFFSRSVASRNTIIPVFPTITFQIAMSTPERRKKIDEVINKGPYITPSTNAAHFNDILVDSLGSESLSSKTSPFLVVIDGLDECTSTSAEEGDRGNRAQLEILAHISQLVFTHELPLSFLIVSRPEPHITTAFTRSIGIRAMVSLYGEWSAVADIQFYLKKGFEDIRNSDKHACIMSSVSKPWPDLDVIENLVERSSGYFIYASTVLKYVDADGFSPLRRLDEVLEVTTSTSSPFAELDNLYAHILLSWRNPDVLKAILAYIMVLLHAQDGLHFATTPLIEAVLQFPPGEVVLAVRHLHSLFRIGTGDPPRSRAQTAQAPIFVDFLTSISVRSNAIDYHQKLANNDHEQLSRDGIHILHASFPDFLFDEERAGNFFIDLDESNENIFLACLDIFSNWEYKDTDGISSKTRIQIFKNWVYHFREISDKDSVFDHLRHMLSMAWTGLIAAALEWEPAAQAALAEMLYVFSDELTGFEPISTDIVVQVTTIFDNMCHALLPTSTSDDILFIQCVYGIVNLRAYLRGYDISNGHEILRSRVQSFADLFELAGSFKDHWIRIFEFVALAHTSIKCFMEQPERSNDLFVEGPVRESLLTSYCVRYLVGNYLDHYLAFPGSRPEEYDYALCYWHVHLARAQPGNPHLLHCLRVSGSKLYKDIYKDLLLDPRTYGSIEGMPMPWEIDYLVVKWLNKMKDSPSDVLELWKYYVSRWFEGVLFPPQEKPDVRYFRNIQAPIPIVPQTSSLIEVTTKEVIVPVPNDLGDFDVHRVSSPSLRMILN</sequence>
<organism evidence="3 4">
    <name type="scientific">Hypsizygus marmoreus</name>
    <name type="common">White beech mushroom</name>
    <name type="synonym">Agaricus marmoreus</name>
    <dbReference type="NCBI Taxonomy" id="39966"/>
    <lineage>
        <taxon>Eukaryota</taxon>
        <taxon>Fungi</taxon>
        <taxon>Dikarya</taxon>
        <taxon>Basidiomycota</taxon>
        <taxon>Agaricomycotina</taxon>
        <taxon>Agaricomycetes</taxon>
        <taxon>Agaricomycetidae</taxon>
        <taxon>Agaricales</taxon>
        <taxon>Tricholomatineae</taxon>
        <taxon>Lyophyllaceae</taxon>
        <taxon>Hypsizygus</taxon>
    </lineage>
</organism>
<dbReference type="AlphaFoldDB" id="A0A369J2T4"/>
<dbReference type="InterPro" id="IPR056884">
    <property type="entry name" value="NPHP3-like_N"/>
</dbReference>
<protein>
    <recommendedName>
        <fullName evidence="2">Nephrocystin 3-like N-terminal domain-containing protein</fullName>
    </recommendedName>
</protein>
<keyword evidence="4" id="KW-1185">Reference proteome</keyword>
<dbReference type="InParanoid" id="A0A369J2T4"/>
<proteinExistence type="predicted"/>
<dbReference type="Gene3D" id="3.40.50.300">
    <property type="entry name" value="P-loop containing nucleotide triphosphate hydrolases"/>
    <property type="match status" value="1"/>
</dbReference>
<gene>
    <name evidence="3" type="ORF">Hypma_003084</name>
</gene>
<dbReference type="InterPro" id="IPR027417">
    <property type="entry name" value="P-loop_NTPase"/>
</dbReference>
<comment type="caution">
    <text evidence="3">The sequence shown here is derived from an EMBL/GenBank/DDBJ whole genome shotgun (WGS) entry which is preliminary data.</text>
</comment>
<dbReference type="SUPFAM" id="SSF52540">
    <property type="entry name" value="P-loop containing nucleoside triphosphate hydrolases"/>
    <property type="match status" value="1"/>
</dbReference>
<keyword evidence="1" id="KW-0677">Repeat</keyword>
<dbReference type="Pfam" id="PF24883">
    <property type="entry name" value="NPHP3_N"/>
    <property type="match status" value="1"/>
</dbReference>
<evidence type="ECO:0000313" key="4">
    <source>
        <dbReference type="Proteomes" id="UP000076154"/>
    </source>
</evidence>
<accession>A0A369J2T4</accession>
<evidence type="ECO:0000256" key="1">
    <source>
        <dbReference type="ARBA" id="ARBA00022737"/>
    </source>
</evidence>
<reference evidence="3" key="1">
    <citation type="submission" date="2018-04" db="EMBL/GenBank/DDBJ databases">
        <title>Whole genome sequencing of Hypsizygus marmoreus.</title>
        <authorList>
            <person name="Choi I.-G."/>
            <person name="Min B."/>
            <person name="Kim J.-G."/>
            <person name="Kim S."/>
            <person name="Oh Y.-L."/>
            <person name="Kong W.-S."/>
            <person name="Park H."/>
            <person name="Jeong J."/>
            <person name="Song E.-S."/>
        </authorList>
    </citation>
    <scope>NUCLEOTIDE SEQUENCE [LARGE SCALE GENOMIC DNA]</scope>
    <source>
        <strain evidence="3">51987-8</strain>
    </source>
</reference>
<evidence type="ECO:0000259" key="2">
    <source>
        <dbReference type="Pfam" id="PF24883"/>
    </source>
</evidence>
<dbReference type="OrthoDB" id="5967843at2759"/>
<dbReference type="PANTHER" id="PTHR10039:SF14">
    <property type="entry name" value="NACHT DOMAIN-CONTAINING PROTEIN"/>
    <property type="match status" value="1"/>
</dbReference>
<feature type="domain" description="Nephrocystin 3-like N-terminal" evidence="2">
    <location>
        <begin position="113"/>
        <end position="283"/>
    </location>
</feature>
<dbReference type="PANTHER" id="PTHR10039">
    <property type="entry name" value="AMELOGENIN"/>
    <property type="match status" value="1"/>
</dbReference>
<evidence type="ECO:0000313" key="3">
    <source>
        <dbReference type="EMBL" id="RDB16298.1"/>
    </source>
</evidence>
<dbReference type="EMBL" id="LUEZ02000126">
    <property type="protein sequence ID" value="RDB16298.1"/>
    <property type="molecule type" value="Genomic_DNA"/>
</dbReference>
<dbReference type="Proteomes" id="UP000076154">
    <property type="component" value="Unassembled WGS sequence"/>
</dbReference>